<name>A0AAU8HZ95_9CAUD</name>
<sequence length="105" mass="12044">MIKLKGSVTTVEEMDVEITPKELSAQTQKNFSAFEIVQMAYLKWLGSKGLGSDIKLCHNSHAGYYFTEYENHGSHYSGYYEVRGAYEEGDEIIYNQFQELMAILK</sequence>
<proteinExistence type="predicted"/>
<protein>
    <submittedName>
        <fullName evidence="1">Uncharacterized protein</fullName>
    </submittedName>
</protein>
<reference evidence="1" key="1">
    <citation type="submission" date="2024-06" db="EMBL/GenBank/DDBJ databases">
        <title>High activity and specificity of bacteriophage cocktails against carbapenem-resistant Klebsiella pneumoniae belonging to high-risk clones CG258 and ST307.</title>
        <authorList>
            <person name="Jimenez Quiceno J."/>
            <person name="Salazar Ospina L."/>
            <person name="Tellez Carrasquilla S."/>
        </authorList>
    </citation>
    <scope>NUCLEOTIDE SEQUENCE</scope>
</reference>
<organism evidence="1">
    <name type="scientific">Klebsiella phage FKP3</name>
    <dbReference type="NCBI Taxonomy" id="3231233"/>
    <lineage>
        <taxon>Viruses</taxon>
        <taxon>Duplodnaviria</taxon>
        <taxon>Heunggongvirae</taxon>
        <taxon>Uroviricota</taxon>
        <taxon>Caudoviricetes</taxon>
        <taxon>Stephanstirmvirinae</taxon>
        <taxon>Justusliebigvirus</taxon>
    </lineage>
</organism>
<dbReference type="EMBL" id="PP895363">
    <property type="protein sequence ID" value="XCI78043.1"/>
    <property type="molecule type" value="Genomic_DNA"/>
</dbReference>
<accession>A0AAU8HZ95</accession>
<evidence type="ECO:0000313" key="1">
    <source>
        <dbReference type="EMBL" id="XCI78043.1"/>
    </source>
</evidence>